<name>B4IB21_DROSE</name>
<feature type="signal peptide" evidence="1">
    <location>
        <begin position="1"/>
        <end position="16"/>
    </location>
</feature>
<dbReference type="Pfam" id="PF06477">
    <property type="entry name" value="DUF1091"/>
    <property type="match status" value="1"/>
</dbReference>
<dbReference type="AlphaFoldDB" id="B4IB21"/>
<dbReference type="Proteomes" id="UP000001292">
    <property type="component" value="Unassembled WGS sequence"/>
</dbReference>
<keyword evidence="3" id="KW-1185">Reference proteome</keyword>
<dbReference type="SMART" id="SM00697">
    <property type="entry name" value="DM8"/>
    <property type="match status" value="1"/>
</dbReference>
<sequence>MWKLLTLFLLVQLAFNTEIVVGVNQSLGRSVQFVTGNSSYNPKYFKNFTINIANNTMYMDMHLNRPIQRGFKAHVDILLRLANAKNFQSMFNQKSDVCAVTSSVKNSLFKSWFKDMSKNSNFMYNCPVEVGHYYMHDWRMGSSMTHKFLIPGEYRGKLTFFYGKFGTKSFEEALSLTIDAILSN</sequence>
<evidence type="ECO:0000313" key="3">
    <source>
        <dbReference type="Proteomes" id="UP000001292"/>
    </source>
</evidence>
<reference evidence="2 3" key="1">
    <citation type="journal article" date="2007" name="Nature">
        <title>Evolution of genes and genomes on the Drosophila phylogeny.</title>
        <authorList>
            <consortium name="Drosophila 12 Genomes Consortium"/>
            <person name="Clark A.G."/>
            <person name="Eisen M.B."/>
            <person name="Smith D.R."/>
            <person name="Bergman C.M."/>
            <person name="Oliver B."/>
            <person name="Markow T.A."/>
            <person name="Kaufman T.C."/>
            <person name="Kellis M."/>
            <person name="Gelbart W."/>
            <person name="Iyer V.N."/>
            <person name="Pollard D.A."/>
            <person name="Sackton T.B."/>
            <person name="Larracuente A.M."/>
            <person name="Singh N.D."/>
            <person name="Abad J.P."/>
            <person name="Abt D.N."/>
            <person name="Adryan B."/>
            <person name="Aguade M."/>
            <person name="Akashi H."/>
            <person name="Anderson W.W."/>
            <person name="Aquadro C.F."/>
            <person name="Ardell D.H."/>
            <person name="Arguello R."/>
            <person name="Artieri C.G."/>
            <person name="Barbash D.A."/>
            <person name="Barker D."/>
            <person name="Barsanti P."/>
            <person name="Batterham P."/>
            <person name="Batzoglou S."/>
            <person name="Begun D."/>
            <person name="Bhutkar A."/>
            <person name="Blanco E."/>
            <person name="Bosak S.A."/>
            <person name="Bradley R.K."/>
            <person name="Brand A.D."/>
            <person name="Brent M.R."/>
            <person name="Brooks A.N."/>
            <person name="Brown R.H."/>
            <person name="Butlin R.K."/>
            <person name="Caggese C."/>
            <person name="Calvi B.R."/>
            <person name="Bernardo de Carvalho A."/>
            <person name="Caspi A."/>
            <person name="Castrezana S."/>
            <person name="Celniker S.E."/>
            <person name="Chang J.L."/>
            <person name="Chapple C."/>
            <person name="Chatterji S."/>
            <person name="Chinwalla A."/>
            <person name="Civetta A."/>
            <person name="Clifton S.W."/>
            <person name="Comeron J.M."/>
            <person name="Costello J.C."/>
            <person name="Coyne J.A."/>
            <person name="Daub J."/>
            <person name="David R.G."/>
            <person name="Delcher A.L."/>
            <person name="Delehaunty K."/>
            <person name="Do C.B."/>
            <person name="Ebling H."/>
            <person name="Edwards K."/>
            <person name="Eickbush T."/>
            <person name="Evans J.D."/>
            <person name="Filipski A."/>
            <person name="Findeiss S."/>
            <person name="Freyhult E."/>
            <person name="Fulton L."/>
            <person name="Fulton R."/>
            <person name="Garcia A.C."/>
            <person name="Gardiner A."/>
            <person name="Garfield D.A."/>
            <person name="Garvin B.E."/>
            <person name="Gibson G."/>
            <person name="Gilbert D."/>
            <person name="Gnerre S."/>
            <person name="Godfrey J."/>
            <person name="Good R."/>
            <person name="Gotea V."/>
            <person name="Gravely B."/>
            <person name="Greenberg A.J."/>
            <person name="Griffiths-Jones S."/>
            <person name="Gross S."/>
            <person name="Guigo R."/>
            <person name="Gustafson E.A."/>
            <person name="Haerty W."/>
            <person name="Hahn M.W."/>
            <person name="Halligan D.L."/>
            <person name="Halpern A.L."/>
            <person name="Halter G.M."/>
            <person name="Han M.V."/>
            <person name="Heger A."/>
            <person name="Hillier L."/>
            <person name="Hinrichs A.S."/>
            <person name="Holmes I."/>
            <person name="Hoskins R.A."/>
            <person name="Hubisz M.J."/>
            <person name="Hultmark D."/>
            <person name="Huntley M.A."/>
            <person name="Jaffe D.B."/>
            <person name="Jagadeeshan S."/>
            <person name="Jeck W.R."/>
            <person name="Johnson J."/>
            <person name="Jones C.D."/>
            <person name="Jordan W.C."/>
            <person name="Karpen G.H."/>
            <person name="Kataoka E."/>
            <person name="Keightley P.D."/>
            <person name="Kheradpour P."/>
            <person name="Kirkness E.F."/>
            <person name="Koerich L.B."/>
            <person name="Kristiansen K."/>
            <person name="Kudrna D."/>
            <person name="Kulathinal R.J."/>
            <person name="Kumar S."/>
            <person name="Kwok R."/>
            <person name="Lander E."/>
            <person name="Langley C.H."/>
            <person name="Lapoint R."/>
            <person name="Lazzaro B.P."/>
            <person name="Lee S.J."/>
            <person name="Levesque L."/>
            <person name="Li R."/>
            <person name="Lin C.F."/>
            <person name="Lin M.F."/>
            <person name="Lindblad-Toh K."/>
            <person name="Llopart A."/>
            <person name="Long M."/>
            <person name="Low L."/>
            <person name="Lozovsky E."/>
            <person name="Lu J."/>
            <person name="Luo M."/>
            <person name="Machado C.A."/>
            <person name="Makalowski W."/>
            <person name="Marzo M."/>
            <person name="Matsuda M."/>
            <person name="Matzkin L."/>
            <person name="McAllister B."/>
            <person name="McBride C.S."/>
            <person name="McKernan B."/>
            <person name="McKernan K."/>
            <person name="Mendez-Lago M."/>
            <person name="Minx P."/>
            <person name="Mollenhauer M.U."/>
            <person name="Montooth K."/>
            <person name="Mount S.M."/>
            <person name="Mu X."/>
            <person name="Myers E."/>
            <person name="Negre B."/>
            <person name="Newfeld S."/>
            <person name="Nielsen R."/>
            <person name="Noor M.A."/>
            <person name="O'Grady P."/>
            <person name="Pachter L."/>
            <person name="Papaceit M."/>
            <person name="Parisi M.J."/>
            <person name="Parisi M."/>
            <person name="Parts L."/>
            <person name="Pedersen J.S."/>
            <person name="Pesole G."/>
            <person name="Phillippy A.M."/>
            <person name="Ponting C.P."/>
            <person name="Pop M."/>
            <person name="Porcelli D."/>
            <person name="Powell J.R."/>
            <person name="Prohaska S."/>
            <person name="Pruitt K."/>
            <person name="Puig M."/>
            <person name="Quesneville H."/>
            <person name="Ram K.R."/>
            <person name="Rand D."/>
            <person name="Rasmussen M.D."/>
            <person name="Reed L.K."/>
            <person name="Reenan R."/>
            <person name="Reily A."/>
            <person name="Remington K.A."/>
            <person name="Rieger T.T."/>
            <person name="Ritchie M.G."/>
            <person name="Robin C."/>
            <person name="Rogers Y.H."/>
            <person name="Rohde C."/>
            <person name="Rozas J."/>
            <person name="Rubenfield M.J."/>
            <person name="Ruiz A."/>
            <person name="Russo S."/>
            <person name="Salzberg S.L."/>
            <person name="Sanchez-Gracia A."/>
            <person name="Saranga D.J."/>
            <person name="Sato H."/>
            <person name="Schaeffer S.W."/>
            <person name="Schatz M.C."/>
            <person name="Schlenke T."/>
            <person name="Schwartz R."/>
            <person name="Segarra C."/>
            <person name="Singh R.S."/>
            <person name="Sirot L."/>
            <person name="Sirota M."/>
            <person name="Sisneros N.B."/>
            <person name="Smith C.D."/>
            <person name="Smith T.F."/>
            <person name="Spieth J."/>
            <person name="Stage D.E."/>
            <person name="Stark A."/>
            <person name="Stephan W."/>
            <person name="Strausberg R.L."/>
            <person name="Strempel S."/>
            <person name="Sturgill D."/>
            <person name="Sutton G."/>
            <person name="Sutton G.G."/>
            <person name="Tao W."/>
            <person name="Teichmann S."/>
            <person name="Tobari Y.N."/>
            <person name="Tomimura Y."/>
            <person name="Tsolas J.M."/>
            <person name="Valente V.L."/>
            <person name="Venter E."/>
            <person name="Venter J.C."/>
            <person name="Vicario S."/>
            <person name="Vieira F.G."/>
            <person name="Vilella A.J."/>
            <person name="Villasante A."/>
            <person name="Walenz B."/>
            <person name="Wang J."/>
            <person name="Wasserman M."/>
            <person name="Watts T."/>
            <person name="Wilson D."/>
            <person name="Wilson R.K."/>
            <person name="Wing R.A."/>
            <person name="Wolfner M.F."/>
            <person name="Wong A."/>
            <person name="Wong G.K."/>
            <person name="Wu C.I."/>
            <person name="Wu G."/>
            <person name="Yamamoto D."/>
            <person name="Yang H.P."/>
            <person name="Yang S.P."/>
            <person name="Yorke J.A."/>
            <person name="Yoshida K."/>
            <person name="Zdobnov E."/>
            <person name="Zhang P."/>
            <person name="Zhang Y."/>
            <person name="Zimin A.V."/>
            <person name="Baldwin J."/>
            <person name="Abdouelleil A."/>
            <person name="Abdulkadir J."/>
            <person name="Abebe A."/>
            <person name="Abera B."/>
            <person name="Abreu J."/>
            <person name="Acer S.C."/>
            <person name="Aftuck L."/>
            <person name="Alexander A."/>
            <person name="An P."/>
            <person name="Anderson E."/>
            <person name="Anderson S."/>
            <person name="Arachi H."/>
            <person name="Azer M."/>
            <person name="Bachantsang P."/>
            <person name="Barry A."/>
            <person name="Bayul T."/>
            <person name="Berlin A."/>
            <person name="Bessette D."/>
            <person name="Bloom T."/>
            <person name="Blye J."/>
            <person name="Boguslavskiy L."/>
            <person name="Bonnet C."/>
            <person name="Boukhgalter B."/>
            <person name="Bourzgui I."/>
            <person name="Brown A."/>
            <person name="Cahill P."/>
            <person name="Channer S."/>
            <person name="Cheshatsang Y."/>
            <person name="Chuda L."/>
            <person name="Citroen M."/>
            <person name="Collymore A."/>
            <person name="Cooke P."/>
            <person name="Costello M."/>
            <person name="D'Aco K."/>
            <person name="Daza R."/>
            <person name="De Haan G."/>
            <person name="DeGray S."/>
            <person name="DeMaso C."/>
            <person name="Dhargay N."/>
            <person name="Dooley K."/>
            <person name="Dooley E."/>
            <person name="Doricent M."/>
            <person name="Dorje P."/>
            <person name="Dorjee K."/>
            <person name="Dupes A."/>
            <person name="Elong R."/>
            <person name="Falk J."/>
            <person name="Farina A."/>
            <person name="Faro S."/>
            <person name="Ferguson D."/>
            <person name="Fisher S."/>
            <person name="Foley C.D."/>
            <person name="Franke A."/>
            <person name="Friedrich D."/>
            <person name="Gadbois L."/>
            <person name="Gearin G."/>
            <person name="Gearin C.R."/>
            <person name="Giannoukos G."/>
            <person name="Goode T."/>
            <person name="Graham J."/>
            <person name="Grandbois E."/>
            <person name="Grewal S."/>
            <person name="Gyaltsen K."/>
            <person name="Hafez N."/>
            <person name="Hagos B."/>
            <person name="Hall J."/>
            <person name="Henson C."/>
            <person name="Hollinger A."/>
            <person name="Honan T."/>
            <person name="Huard M.D."/>
            <person name="Hughes L."/>
            <person name="Hurhula B."/>
            <person name="Husby M.E."/>
            <person name="Kamat A."/>
            <person name="Kanga B."/>
            <person name="Kashin S."/>
            <person name="Khazanovich D."/>
            <person name="Kisner P."/>
            <person name="Lance K."/>
            <person name="Lara M."/>
            <person name="Lee W."/>
            <person name="Lennon N."/>
            <person name="Letendre F."/>
            <person name="LeVine R."/>
            <person name="Lipovsky A."/>
            <person name="Liu X."/>
            <person name="Liu J."/>
            <person name="Liu S."/>
            <person name="Lokyitsang T."/>
            <person name="Lokyitsang Y."/>
            <person name="Lubonja R."/>
            <person name="Lui A."/>
            <person name="MacDonald P."/>
            <person name="Magnisalis V."/>
            <person name="Maru K."/>
            <person name="Matthews C."/>
            <person name="McCusker W."/>
            <person name="McDonough S."/>
            <person name="Mehta T."/>
            <person name="Meldrim J."/>
            <person name="Meneus L."/>
            <person name="Mihai O."/>
            <person name="Mihalev A."/>
            <person name="Mihova T."/>
            <person name="Mittelman R."/>
            <person name="Mlenga V."/>
            <person name="Montmayeur A."/>
            <person name="Mulrain L."/>
            <person name="Navidi A."/>
            <person name="Naylor J."/>
            <person name="Negash T."/>
            <person name="Nguyen T."/>
            <person name="Nguyen N."/>
            <person name="Nicol R."/>
            <person name="Norbu C."/>
            <person name="Norbu N."/>
            <person name="Novod N."/>
            <person name="O'Neill B."/>
            <person name="Osman S."/>
            <person name="Markiewicz E."/>
            <person name="Oyono O.L."/>
            <person name="Patti C."/>
            <person name="Phunkhang P."/>
            <person name="Pierre F."/>
            <person name="Priest M."/>
            <person name="Raghuraman S."/>
            <person name="Rege F."/>
            <person name="Reyes R."/>
            <person name="Rise C."/>
            <person name="Rogov P."/>
            <person name="Ross K."/>
            <person name="Ryan E."/>
            <person name="Settipalli S."/>
            <person name="Shea T."/>
            <person name="Sherpa N."/>
            <person name="Shi L."/>
            <person name="Shih D."/>
            <person name="Sparrow T."/>
            <person name="Spaulding J."/>
            <person name="Stalker J."/>
            <person name="Stange-Thomann N."/>
            <person name="Stavropoulos S."/>
            <person name="Stone C."/>
            <person name="Strader C."/>
            <person name="Tesfaye S."/>
            <person name="Thomson T."/>
            <person name="Thoulutsang Y."/>
            <person name="Thoulutsang D."/>
            <person name="Topham K."/>
            <person name="Topping I."/>
            <person name="Tsamla T."/>
            <person name="Vassiliev H."/>
            <person name="Vo A."/>
            <person name="Wangchuk T."/>
            <person name="Wangdi T."/>
            <person name="Weiand M."/>
            <person name="Wilkinson J."/>
            <person name="Wilson A."/>
            <person name="Yadav S."/>
            <person name="Young G."/>
            <person name="Yu Q."/>
            <person name="Zembek L."/>
            <person name="Zhong D."/>
            <person name="Zimmer A."/>
            <person name="Zwirko Z."/>
            <person name="Jaffe D.B."/>
            <person name="Alvarez P."/>
            <person name="Brockman W."/>
            <person name="Butler J."/>
            <person name="Chin C."/>
            <person name="Gnerre S."/>
            <person name="Grabherr M."/>
            <person name="Kleber M."/>
            <person name="Mauceli E."/>
            <person name="MacCallum I."/>
        </authorList>
    </citation>
    <scope>NUCLEOTIDE SEQUENCE [LARGE SCALE GENOMIC DNA]</scope>
    <source>
        <strain evidence="3">Rob3c / Tucson 14021-0248.25</strain>
    </source>
</reference>
<dbReference type="KEGG" id="dse:6616572"/>
<dbReference type="HOGENOM" id="CLU_115563_0_0_1"/>
<dbReference type="OMA" id="GHYYMHD"/>
<feature type="chain" id="PRO_5002806769" evidence="1">
    <location>
        <begin position="17"/>
        <end position="184"/>
    </location>
</feature>
<evidence type="ECO:0000256" key="1">
    <source>
        <dbReference type="SAM" id="SignalP"/>
    </source>
</evidence>
<dbReference type="PANTHER" id="PTHR20898">
    <property type="entry name" value="DAEDALUS ON 3-RELATED-RELATED"/>
    <property type="match status" value="1"/>
</dbReference>
<dbReference type="EMBL" id="CH480826">
    <property type="protein sequence ID" value="EDW44484.1"/>
    <property type="molecule type" value="Genomic_DNA"/>
</dbReference>
<keyword evidence="1" id="KW-0732">Signal</keyword>
<dbReference type="OrthoDB" id="7848276at2759"/>
<dbReference type="InterPro" id="IPR010512">
    <property type="entry name" value="DUF1091"/>
</dbReference>
<protein>
    <submittedName>
        <fullName evidence="2">GM22459</fullName>
    </submittedName>
</protein>
<dbReference type="PhylomeDB" id="B4IB21"/>
<accession>B4IB21</accession>
<dbReference type="PANTHER" id="PTHR20898:SF0">
    <property type="entry name" value="DAEDALUS ON 3-RELATED"/>
    <property type="match status" value="1"/>
</dbReference>
<proteinExistence type="predicted"/>
<organism evidence="3">
    <name type="scientific">Drosophila sechellia</name>
    <name type="common">Fruit fly</name>
    <dbReference type="NCBI Taxonomy" id="7238"/>
    <lineage>
        <taxon>Eukaryota</taxon>
        <taxon>Metazoa</taxon>
        <taxon>Ecdysozoa</taxon>
        <taxon>Arthropoda</taxon>
        <taxon>Hexapoda</taxon>
        <taxon>Insecta</taxon>
        <taxon>Pterygota</taxon>
        <taxon>Neoptera</taxon>
        <taxon>Endopterygota</taxon>
        <taxon>Diptera</taxon>
        <taxon>Brachycera</taxon>
        <taxon>Muscomorpha</taxon>
        <taxon>Ephydroidea</taxon>
        <taxon>Drosophilidae</taxon>
        <taxon>Drosophila</taxon>
        <taxon>Sophophora</taxon>
    </lineage>
</organism>
<gene>
    <name evidence="2" type="primary">Dsec\GM22459</name>
    <name evidence="2" type="ORF">Dsec_GM22459</name>
</gene>
<evidence type="ECO:0000313" key="2">
    <source>
        <dbReference type="EMBL" id="EDW44484.1"/>
    </source>
</evidence>